<gene>
    <name evidence="1" type="ORF">RHMOL_Rhmol04G0256300</name>
</gene>
<dbReference type="EMBL" id="CM046391">
    <property type="protein sequence ID" value="KAI8560451.1"/>
    <property type="molecule type" value="Genomic_DNA"/>
</dbReference>
<protein>
    <submittedName>
        <fullName evidence="1">Uncharacterized protein</fullName>
    </submittedName>
</protein>
<comment type="caution">
    <text evidence="1">The sequence shown here is derived from an EMBL/GenBank/DDBJ whole genome shotgun (WGS) entry which is preliminary data.</text>
</comment>
<reference evidence="1" key="1">
    <citation type="submission" date="2022-02" db="EMBL/GenBank/DDBJ databases">
        <title>Plant Genome Project.</title>
        <authorList>
            <person name="Zhang R.-G."/>
        </authorList>
    </citation>
    <scope>NUCLEOTIDE SEQUENCE</scope>
    <source>
        <strain evidence="1">AT1</strain>
    </source>
</reference>
<accession>A0ACC0P5J9</accession>
<organism evidence="1 2">
    <name type="scientific">Rhododendron molle</name>
    <name type="common">Chinese azalea</name>
    <name type="synonym">Azalea mollis</name>
    <dbReference type="NCBI Taxonomy" id="49168"/>
    <lineage>
        <taxon>Eukaryota</taxon>
        <taxon>Viridiplantae</taxon>
        <taxon>Streptophyta</taxon>
        <taxon>Embryophyta</taxon>
        <taxon>Tracheophyta</taxon>
        <taxon>Spermatophyta</taxon>
        <taxon>Magnoliopsida</taxon>
        <taxon>eudicotyledons</taxon>
        <taxon>Gunneridae</taxon>
        <taxon>Pentapetalae</taxon>
        <taxon>asterids</taxon>
        <taxon>Ericales</taxon>
        <taxon>Ericaceae</taxon>
        <taxon>Ericoideae</taxon>
        <taxon>Rhodoreae</taxon>
        <taxon>Rhododendron</taxon>
    </lineage>
</organism>
<evidence type="ECO:0000313" key="1">
    <source>
        <dbReference type="EMBL" id="KAI8560451.1"/>
    </source>
</evidence>
<keyword evidence="2" id="KW-1185">Reference proteome</keyword>
<evidence type="ECO:0000313" key="2">
    <source>
        <dbReference type="Proteomes" id="UP001062846"/>
    </source>
</evidence>
<proteinExistence type="predicted"/>
<dbReference type="Proteomes" id="UP001062846">
    <property type="component" value="Chromosome 4"/>
</dbReference>
<name>A0ACC0P5J9_RHOML</name>
<sequence>MYQSWVEWYKRDGKMILKLYERDENIQDSSTGECLAEDIGDLPTGKVLDRGHRGPLTVPTGASAQDTYVRHTWLHGIFKGYSSRTLAGFEIENVMEK</sequence>